<dbReference type="EC" id="2.7.13.3" evidence="3"/>
<evidence type="ECO:0000256" key="8">
    <source>
        <dbReference type="SAM" id="Coils"/>
    </source>
</evidence>
<dbReference type="InterPro" id="IPR003594">
    <property type="entry name" value="HATPase_dom"/>
</dbReference>
<dbReference type="InterPro" id="IPR003661">
    <property type="entry name" value="HisK_dim/P_dom"/>
</dbReference>
<evidence type="ECO:0000259" key="11">
    <source>
        <dbReference type="PROSITE" id="PS50885"/>
    </source>
</evidence>
<dbReference type="PROSITE" id="PS50885">
    <property type="entry name" value="HAMP"/>
    <property type="match status" value="1"/>
</dbReference>
<dbReference type="GO" id="GO:0000155">
    <property type="term" value="F:phosphorelay sensor kinase activity"/>
    <property type="evidence" value="ECO:0007669"/>
    <property type="project" value="InterPro"/>
</dbReference>
<feature type="transmembrane region" description="Helical" evidence="9">
    <location>
        <begin position="21"/>
        <end position="45"/>
    </location>
</feature>
<dbReference type="Pfam" id="PF00672">
    <property type="entry name" value="HAMP"/>
    <property type="match status" value="1"/>
</dbReference>
<reference evidence="13" key="1">
    <citation type="journal article" date="2013" name="Proc. Natl. Acad. Sci. U.S.A.">
        <title>Improving the coverage of the cyanobacterial phylum using diversity-driven genome sequencing.</title>
        <authorList>
            <person name="Shih P.M."/>
            <person name="Wu D."/>
            <person name="Latifi A."/>
            <person name="Axen S.D."/>
            <person name="Fewer D.P."/>
            <person name="Talla E."/>
            <person name="Calteau A."/>
            <person name="Cai F."/>
            <person name="Tandeau de Marsac N."/>
            <person name="Rippka R."/>
            <person name="Herdman M."/>
            <person name="Sivonen K."/>
            <person name="Coursin T."/>
            <person name="Laurent T."/>
            <person name="Goodwin L."/>
            <person name="Nolan M."/>
            <person name="Davenport K.W."/>
            <person name="Han C.S."/>
            <person name="Rubin E.M."/>
            <person name="Eisen J.A."/>
            <person name="Woyke T."/>
            <person name="Gugger M."/>
            <person name="Kerfeld C.A."/>
        </authorList>
    </citation>
    <scope>NUCLEOTIDE SEQUENCE [LARGE SCALE GENOMIC DNA]</scope>
    <source>
        <strain evidence="13">ATCC 27899 / PCC 7122</strain>
    </source>
</reference>
<evidence type="ECO:0000256" key="9">
    <source>
        <dbReference type="SAM" id="Phobius"/>
    </source>
</evidence>
<accession>K9ZCG7</accession>
<dbReference type="KEGG" id="acy:Anacy_0695"/>
<evidence type="ECO:0000256" key="3">
    <source>
        <dbReference type="ARBA" id="ARBA00012438"/>
    </source>
</evidence>
<dbReference type="Proteomes" id="UP000010474">
    <property type="component" value="Chromosome"/>
</dbReference>
<dbReference type="HOGENOM" id="CLU_000445_114_39_3"/>
<feature type="domain" description="Histidine kinase" evidence="10">
    <location>
        <begin position="356"/>
        <end position="614"/>
    </location>
</feature>
<dbReference type="OrthoDB" id="501036at2"/>
<evidence type="ECO:0000256" key="5">
    <source>
        <dbReference type="ARBA" id="ARBA00022679"/>
    </source>
</evidence>
<keyword evidence="9" id="KW-0472">Membrane</keyword>
<comment type="catalytic activity">
    <reaction evidence="1">
        <text>ATP + protein L-histidine = ADP + protein N-phospho-L-histidine.</text>
        <dbReference type="EC" id="2.7.13.3"/>
    </reaction>
</comment>
<keyword evidence="7" id="KW-0902">Two-component regulatory system</keyword>
<keyword evidence="9" id="KW-1133">Transmembrane helix</keyword>
<gene>
    <name evidence="12" type="ordered locus">Anacy_0695</name>
</gene>
<dbReference type="InterPro" id="IPR003660">
    <property type="entry name" value="HAMP_dom"/>
</dbReference>
<dbReference type="PANTHER" id="PTHR43065:SF50">
    <property type="entry name" value="HISTIDINE KINASE"/>
    <property type="match status" value="1"/>
</dbReference>
<sequence length="615" mass="69904">MSKFSFRYRLLSLGIGQRISLGYALVLSIAVFGTVTGFSIGSYYYEQAFLQEKHTRNEVELLHRLQASLLRTRTYQQQLIPWLSNPKQFREEYAHITYHQTEIQKSWDELKNFVENEPPSDYKLHSPEVPELLKTYAGIPELYLRELDSRMRQISLLNLESPTEFAQAQTILLQFTNGDLAIRYDGISDNLVEIIQNSYEISHQAERMLAHSNNIAQGIVISSIGLSMAISIILAIVTSRAIAKPIQSLTNIARRSTEESNFDLQATIECHDEIGVLANSFNQLINSVKELLQQQQIANATLVADKETLEQNVQERTQELREKNTDLQQILEELQHTQVQMVQSAKMSALGQMVAGIAHEINNPVNFIFGNLTHVDEYAKSMLEFVQLYQQYYPDPISEIETKAKEIDLEFIQEDLPKILASLNMGAERIRNIVLSLRNFSRIDEADFKAVDIHEGIDSTLLILQHSLKEKHDRPAIQVIKEYSDLPRIECYPGQLNQVFMNILSNAIDALDEVDAGRNYEQMQANPSQIIIRTSLVDSRLVQITIADNGTGICEEVQNKIFNPFFTTKNVGKGTGLGMSISYQIITEKHHGKLNCVSQHGKGTEFIIHLPTKHT</sequence>
<keyword evidence="8" id="KW-0175">Coiled coil</keyword>
<organism evidence="12 13">
    <name type="scientific">Anabaena cylindrica (strain ATCC 27899 / PCC 7122)</name>
    <dbReference type="NCBI Taxonomy" id="272123"/>
    <lineage>
        <taxon>Bacteria</taxon>
        <taxon>Bacillati</taxon>
        <taxon>Cyanobacteriota</taxon>
        <taxon>Cyanophyceae</taxon>
        <taxon>Nostocales</taxon>
        <taxon>Nostocaceae</taxon>
        <taxon>Anabaena</taxon>
    </lineage>
</organism>
<comment type="subcellular location">
    <subcellularLocation>
        <location evidence="2">Membrane</location>
    </subcellularLocation>
</comment>
<evidence type="ECO:0000256" key="7">
    <source>
        <dbReference type="ARBA" id="ARBA00023012"/>
    </source>
</evidence>
<dbReference type="PRINTS" id="PR00344">
    <property type="entry name" value="BCTRLSENSOR"/>
</dbReference>
<name>K9ZCG7_ANACC</name>
<evidence type="ECO:0000259" key="10">
    <source>
        <dbReference type="PROSITE" id="PS50109"/>
    </source>
</evidence>
<keyword evidence="4" id="KW-0597">Phosphoprotein</keyword>
<dbReference type="eggNOG" id="COG2770">
    <property type="taxonomic scope" value="Bacteria"/>
</dbReference>
<dbReference type="Gene3D" id="3.30.565.10">
    <property type="entry name" value="Histidine kinase-like ATPase, C-terminal domain"/>
    <property type="match status" value="1"/>
</dbReference>
<keyword evidence="6 12" id="KW-0418">Kinase</keyword>
<dbReference type="SUPFAM" id="SSF158472">
    <property type="entry name" value="HAMP domain-like"/>
    <property type="match status" value="1"/>
</dbReference>
<dbReference type="Gene3D" id="6.10.340.10">
    <property type="match status" value="1"/>
</dbReference>
<dbReference type="InterPro" id="IPR036097">
    <property type="entry name" value="HisK_dim/P_sf"/>
</dbReference>
<proteinExistence type="predicted"/>
<protein>
    <recommendedName>
        <fullName evidence="3">histidine kinase</fullName>
        <ecNumber evidence="3">2.7.13.3</ecNumber>
    </recommendedName>
</protein>
<dbReference type="CDD" id="cd00082">
    <property type="entry name" value="HisKA"/>
    <property type="match status" value="1"/>
</dbReference>
<evidence type="ECO:0000256" key="2">
    <source>
        <dbReference type="ARBA" id="ARBA00004370"/>
    </source>
</evidence>
<evidence type="ECO:0000256" key="4">
    <source>
        <dbReference type="ARBA" id="ARBA00022553"/>
    </source>
</evidence>
<keyword evidence="9" id="KW-0812">Transmembrane</keyword>
<dbReference type="Pfam" id="PF02518">
    <property type="entry name" value="HATPase_c"/>
    <property type="match status" value="1"/>
</dbReference>
<dbReference type="eggNOG" id="COG4191">
    <property type="taxonomic scope" value="Bacteria"/>
</dbReference>
<dbReference type="InterPro" id="IPR005467">
    <property type="entry name" value="His_kinase_dom"/>
</dbReference>
<dbReference type="SMART" id="SM00304">
    <property type="entry name" value="HAMP"/>
    <property type="match status" value="1"/>
</dbReference>
<dbReference type="PATRIC" id="fig|272123.3.peg.761"/>
<keyword evidence="13" id="KW-1185">Reference proteome</keyword>
<dbReference type="InterPro" id="IPR004358">
    <property type="entry name" value="Sig_transdc_His_kin-like_C"/>
</dbReference>
<dbReference type="Gene3D" id="1.10.287.130">
    <property type="match status" value="1"/>
</dbReference>
<dbReference type="EMBL" id="CP003659">
    <property type="protein sequence ID" value="AFZ56282.1"/>
    <property type="molecule type" value="Genomic_DNA"/>
</dbReference>
<feature type="coiled-coil region" evidence="8">
    <location>
        <begin position="292"/>
        <end position="340"/>
    </location>
</feature>
<keyword evidence="5" id="KW-0808">Transferase</keyword>
<evidence type="ECO:0000313" key="12">
    <source>
        <dbReference type="EMBL" id="AFZ56282.1"/>
    </source>
</evidence>
<dbReference type="STRING" id="272123.Anacy_0695"/>
<evidence type="ECO:0000256" key="1">
    <source>
        <dbReference type="ARBA" id="ARBA00000085"/>
    </source>
</evidence>
<feature type="domain" description="HAMP" evidence="11">
    <location>
        <begin position="240"/>
        <end position="293"/>
    </location>
</feature>
<evidence type="ECO:0000256" key="6">
    <source>
        <dbReference type="ARBA" id="ARBA00022777"/>
    </source>
</evidence>
<dbReference type="GO" id="GO:0016020">
    <property type="term" value="C:membrane"/>
    <property type="evidence" value="ECO:0007669"/>
    <property type="project" value="UniProtKB-SubCell"/>
</dbReference>
<dbReference type="PANTHER" id="PTHR43065">
    <property type="entry name" value="SENSOR HISTIDINE KINASE"/>
    <property type="match status" value="1"/>
</dbReference>
<dbReference type="PROSITE" id="PS50109">
    <property type="entry name" value="HIS_KIN"/>
    <property type="match status" value="1"/>
</dbReference>
<dbReference type="SUPFAM" id="SSF55874">
    <property type="entry name" value="ATPase domain of HSP90 chaperone/DNA topoisomerase II/histidine kinase"/>
    <property type="match status" value="1"/>
</dbReference>
<dbReference type="InterPro" id="IPR036890">
    <property type="entry name" value="HATPase_C_sf"/>
</dbReference>
<dbReference type="SUPFAM" id="SSF47384">
    <property type="entry name" value="Homodimeric domain of signal transducing histidine kinase"/>
    <property type="match status" value="1"/>
</dbReference>
<dbReference type="SMART" id="SM00387">
    <property type="entry name" value="HATPase_c"/>
    <property type="match status" value="1"/>
</dbReference>
<dbReference type="RefSeq" id="WP_015212935.1">
    <property type="nucleotide sequence ID" value="NC_019771.1"/>
</dbReference>
<dbReference type="CDD" id="cd06225">
    <property type="entry name" value="HAMP"/>
    <property type="match status" value="1"/>
</dbReference>
<evidence type="ECO:0000313" key="13">
    <source>
        <dbReference type="Proteomes" id="UP000010474"/>
    </source>
</evidence>
<dbReference type="AlphaFoldDB" id="K9ZCG7"/>